<evidence type="ECO:0000313" key="3">
    <source>
        <dbReference type="Proteomes" id="UP000275348"/>
    </source>
</evidence>
<reference evidence="2 3" key="1">
    <citation type="submission" date="2018-10" db="EMBL/GenBank/DDBJ databases">
        <authorList>
            <person name="Chen X."/>
        </authorList>
    </citation>
    <scope>NUCLEOTIDE SEQUENCE [LARGE SCALE GENOMIC DNA]</scope>
    <source>
        <strain evidence="2 3">YIM 102668</strain>
    </source>
</reference>
<dbReference type="Gene3D" id="3.10.180.10">
    <property type="entry name" value="2,3-Dihydroxybiphenyl 1,2-Dioxygenase, domain 1"/>
    <property type="match status" value="1"/>
</dbReference>
<dbReference type="OrthoDB" id="66829at2"/>
<dbReference type="RefSeq" id="WP_121934127.1">
    <property type="nucleotide sequence ID" value="NZ_RDOJ01000005.1"/>
</dbReference>
<proteinExistence type="predicted"/>
<name>A0A3L9MED5_9FLAO</name>
<organism evidence="2 3">
    <name type="scientific">Faecalibacter macacae</name>
    <dbReference type="NCBI Taxonomy" id="1859289"/>
    <lineage>
        <taxon>Bacteria</taxon>
        <taxon>Pseudomonadati</taxon>
        <taxon>Bacteroidota</taxon>
        <taxon>Flavobacteriia</taxon>
        <taxon>Flavobacteriales</taxon>
        <taxon>Weeksellaceae</taxon>
        <taxon>Faecalibacter</taxon>
    </lineage>
</organism>
<dbReference type="InterPro" id="IPR029068">
    <property type="entry name" value="Glyas_Bleomycin-R_OHBP_Dase"/>
</dbReference>
<keyword evidence="3" id="KW-1185">Reference proteome</keyword>
<comment type="caution">
    <text evidence="2">The sequence shown here is derived from an EMBL/GenBank/DDBJ whole genome shotgun (WGS) entry which is preliminary data.</text>
</comment>
<dbReference type="Proteomes" id="UP000275348">
    <property type="component" value="Unassembled WGS sequence"/>
</dbReference>
<dbReference type="EMBL" id="RDOJ01000005">
    <property type="protein sequence ID" value="RLZ11447.1"/>
    <property type="molecule type" value="Genomic_DNA"/>
</dbReference>
<feature type="domain" description="VOC" evidence="1">
    <location>
        <begin position="2"/>
        <end position="116"/>
    </location>
</feature>
<gene>
    <name evidence="2" type="ORF">EAH69_05210</name>
</gene>
<protein>
    <submittedName>
        <fullName evidence="2">Bleomycin resistance family protein</fullName>
    </submittedName>
</protein>
<evidence type="ECO:0000259" key="1">
    <source>
        <dbReference type="PROSITE" id="PS51819"/>
    </source>
</evidence>
<dbReference type="Pfam" id="PF00903">
    <property type="entry name" value="Glyoxalase"/>
    <property type="match status" value="1"/>
</dbReference>
<dbReference type="SUPFAM" id="SSF54593">
    <property type="entry name" value="Glyoxalase/Bleomycin resistance protein/Dihydroxybiphenyl dioxygenase"/>
    <property type="match status" value="1"/>
</dbReference>
<dbReference type="PROSITE" id="PS51819">
    <property type="entry name" value="VOC"/>
    <property type="match status" value="1"/>
</dbReference>
<sequence length="125" mass="14724">MKLKSLTPIIWTKDIQTTTTFYKKLGFKIIEENEDLVWTCMQNGDIEINIANPEANPDFKQPQFTGTFYFNVENADEAWEDLKHNKVVYEIETFDWGMREFAIEDNNGYILQFGEAIEFDYGDED</sequence>
<dbReference type="InterPro" id="IPR004360">
    <property type="entry name" value="Glyas_Fos-R_dOase_dom"/>
</dbReference>
<evidence type="ECO:0000313" key="2">
    <source>
        <dbReference type="EMBL" id="RLZ11447.1"/>
    </source>
</evidence>
<dbReference type="InterPro" id="IPR037523">
    <property type="entry name" value="VOC_core"/>
</dbReference>
<accession>A0A3L9MED5</accession>
<dbReference type="AlphaFoldDB" id="A0A3L9MED5"/>